<dbReference type="GO" id="GO:0051603">
    <property type="term" value="P:proteolysis involved in protein catabolic process"/>
    <property type="evidence" value="ECO:0007669"/>
    <property type="project" value="InterPro"/>
</dbReference>
<dbReference type="PANTHER" id="PTHR11599">
    <property type="entry name" value="PROTEASOME SUBUNIT ALPHA/BETA"/>
    <property type="match status" value="1"/>
</dbReference>
<sequence length="208" mass="22592">MVAEQVAVGDSGISSLSDEWPFEMHLGVAPILNDLTCVGIKAKDGVVIASYNSGGRLVSVLRVQAAETKSKEAMSFSDIMALKGYRIKMFKESRGLPRSFGMSLLYCGYDDDGPQLCEIDTPNERNLSWNATAKGKNASFANAFLHARYTTNASIEDATKLAVLTLKNGYTYPISGDLLEIGIVGTDRKFRVLTRTEVDECISSSSLD</sequence>
<dbReference type="InterPro" id="IPR050115">
    <property type="entry name" value="Proteasome_alpha"/>
</dbReference>
<gene>
    <name evidence="3" type="ORF">LUZ62_084018</name>
</gene>
<evidence type="ECO:0000256" key="1">
    <source>
        <dbReference type="ARBA" id="ARBA00022942"/>
    </source>
</evidence>
<dbReference type="GO" id="GO:0005839">
    <property type="term" value="C:proteasome core complex"/>
    <property type="evidence" value="ECO:0007669"/>
    <property type="project" value="InterPro"/>
</dbReference>
<organism evidence="3 4">
    <name type="scientific">Rhynchospora pubera</name>
    <dbReference type="NCBI Taxonomy" id="906938"/>
    <lineage>
        <taxon>Eukaryota</taxon>
        <taxon>Viridiplantae</taxon>
        <taxon>Streptophyta</taxon>
        <taxon>Embryophyta</taxon>
        <taxon>Tracheophyta</taxon>
        <taxon>Spermatophyta</taxon>
        <taxon>Magnoliopsida</taxon>
        <taxon>Liliopsida</taxon>
        <taxon>Poales</taxon>
        <taxon>Cyperaceae</taxon>
        <taxon>Cyperoideae</taxon>
        <taxon>Rhynchosporeae</taxon>
        <taxon>Rhynchospora</taxon>
    </lineage>
</organism>
<dbReference type="InterPro" id="IPR029055">
    <property type="entry name" value="Ntn_hydrolases_N"/>
</dbReference>
<dbReference type="EMBL" id="JAMFTS010000005">
    <property type="protein sequence ID" value="KAJ4749613.1"/>
    <property type="molecule type" value="Genomic_DNA"/>
</dbReference>
<protein>
    <submittedName>
        <fullName evidence="3">Proteasome subunit alpha type</fullName>
    </submittedName>
</protein>
<evidence type="ECO:0000256" key="2">
    <source>
        <dbReference type="ARBA" id="ARBA00026071"/>
    </source>
</evidence>
<dbReference type="Gene3D" id="3.60.20.10">
    <property type="entry name" value="Glutamine Phosphoribosylpyrophosphate, subunit 1, domain 1"/>
    <property type="match status" value="1"/>
</dbReference>
<reference evidence="3" key="1">
    <citation type="submission" date="2022-08" db="EMBL/GenBank/DDBJ databases">
        <authorList>
            <person name="Marques A."/>
        </authorList>
    </citation>
    <scope>NUCLEOTIDE SEQUENCE</scope>
    <source>
        <strain evidence="3">RhyPub2mFocal</strain>
        <tissue evidence="3">Leaves</tissue>
    </source>
</reference>
<comment type="caution">
    <text evidence="3">The sequence shown here is derived from an EMBL/GenBank/DDBJ whole genome shotgun (WGS) entry which is preliminary data.</text>
</comment>
<keyword evidence="1 3" id="KW-0647">Proteasome</keyword>
<proteinExistence type="predicted"/>
<dbReference type="InterPro" id="IPR001353">
    <property type="entry name" value="Proteasome_sua/b"/>
</dbReference>
<evidence type="ECO:0000313" key="4">
    <source>
        <dbReference type="Proteomes" id="UP001140206"/>
    </source>
</evidence>
<evidence type="ECO:0000313" key="3">
    <source>
        <dbReference type="EMBL" id="KAJ4749613.1"/>
    </source>
</evidence>
<dbReference type="Pfam" id="PF00227">
    <property type="entry name" value="Proteasome"/>
    <property type="match status" value="1"/>
</dbReference>
<dbReference type="AlphaFoldDB" id="A0AAV8C278"/>
<dbReference type="SUPFAM" id="SSF56235">
    <property type="entry name" value="N-terminal nucleophile aminohydrolases (Ntn hydrolases)"/>
    <property type="match status" value="1"/>
</dbReference>
<name>A0AAV8C278_9POAL</name>
<accession>A0AAV8C278</accession>
<keyword evidence="4" id="KW-1185">Reference proteome</keyword>
<comment type="subunit">
    <text evidence="2">The 26S proteasome consists of a 20S proteasome core and two 19S regulatory subunits. The 20S proteasome core is composed of 28 subunits that are arranged in four stacked rings, resulting in a barrel-shaped structure. The two end rings are each formed by seven alpha subunits, and the two central rings are each formed by seven beta subunits. The catalytic chamber with the active sites is on the inside of the barrel.</text>
</comment>
<dbReference type="Proteomes" id="UP001140206">
    <property type="component" value="Chromosome 5"/>
</dbReference>